<proteinExistence type="predicted"/>
<dbReference type="OMA" id="IAMPNPH"/>
<feature type="transmembrane region" description="Helical" evidence="2">
    <location>
        <begin position="28"/>
        <end position="52"/>
    </location>
</feature>
<evidence type="ECO:0000313" key="4">
    <source>
        <dbReference type="Proteomes" id="UP000219338"/>
    </source>
</evidence>
<feature type="region of interest" description="Disordered" evidence="1">
    <location>
        <begin position="1"/>
        <end position="21"/>
    </location>
</feature>
<gene>
    <name evidence="3" type="ORF">ARMOST_10894</name>
</gene>
<evidence type="ECO:0000256" key="1">
    <source>
        <dbReference type="SAM" id="MobiDB-lite"/>
    </source>
</evidence>
<keyword evidence="2" id="KW-0812">Transmembrane</keyword>
<protein>
    <submittedName>
        <fullName evidence="3">Uncharacterized protein</fullName>
    </submittedName>
</protein>
<evidence type="ECO:0000256" key="2">
    <source>
        <dbReference type="SAM" id="Phobius"/>
    </source>
</evidence>
<organism evidence="3 4">
    <name type="scientific">Armillaria ostoyae</name>
    <name type="common">Armillaria root rot fungus</name>
    <dbReference type="NCBI Taxonomy" id="47428"/>
    <lineage>
        <taxon>Eukaryota</taxon>
        <taxon>Fungi</taxon>
        <taxon>Dikarya</taxon>
        <taxon>Basidiomycota</taxon>
        <taxon>Agaricomycotina</taxon>
        <taxon>Agaricomycetes</taxon>
        <taxon>Agaricomycetidae</taxon>
        <taxon>Agaricales</taxon>
        <taxon>Marasmiineae</taxon>
        <taxon>Physalacriaceae</taxon>
        <taxon>Armillaria</taxon>
    </lineage>
</organism>
<keyword evidence="4" id="KW-1185">Reference proteome</keyword>
<dbReference type="Proteomes" id="UP000219338">
    <property type="component" value="Unassembled WGS sequence"/>
</dbReference>
<keyword evidence="2" id="KW-0472">Membrane</keyword>
<evidence type="ECO:0000313" key="3">
    <source>
        <dbReference type="EMBL" id="SJL07544.1"/>
    </source>
</evidence>
<dbReference type="EMBL" id="FUEG01000008">
    <property type="protein sequence ID" value="SJL07544.1"/>
    <property type="molecule type" value="Genomic_DNA"/>
</dbReference>
<keyword evidence="2" id="KW-1133">Transmembrane helix</keyword>
<accession>A0A284RFM2</accession>
<name>A0A284RFM2_ARMOS</name>
<dbReference type="OrthoDB" id="3256943at2759"/>
<dbReference type="AlphaFoldDB" id="A0A284RFM2"/>
<reference evidence="4" key="1">
    <citation type="journal article" date="2017" name="Nat. Ecol. Evol.">
        <title>Genome expansion and lineage-specific genetic innovations in the forest pathogenic fungi Armillaria.</title>
        <authorList>
            <person name="Sipos G."/>
            <person name="Prasanna A.N."/>
            <person name="Walter M.C."/>
            <person name="O'Connor E."/>
            <person name="Balint B."/>
            <person name="Krizsan K."/>
            <person name="Kiss B."/>
            <person name="Hess J."/>
            <person name="Varga T."/>
            <person name="Slot J."/>
            <person name="Riley R."/>
            <person name="Boka B."/>
            <person name="Rigling D."/>
            <person name="Barry K."/>
            <person name="Lee J."/>
            <person name="Mihaltcheva S."/>
            <person name="LaButti K."/>
            <person name="Lipzen A."/>
            <person name="Waldron R."/>
            <person name="Moloney N.M."/>
            <person name="Sperisen C."/>
            <person name="Kredics L."/>
            <person name="Vagvoelgyi C."/>
            <person name="Patrignani A."/>
            <person name="Fitzpatrick D."/>
            <person name="Nagy I."/>
            <person name="Doyle S."/>
            <person name="Anderson J.B."/>
            <person name="Grigoriev I.V."/>
            <person name="Gueldener U."/>
            <person name="Muensterkoetter M."/>
            <person name="Nagy L.G."/>
        </authorList>
    </citation>
    <scope>NUCLEOTIDE SEQUENCE [LARGE SCALE GENOMIC DNA]</scope>
    <source>
        <strain evidence="4">C18/9</strain>
    </source>
</reference>
<sequence length="219" mass="24803">MASSSLAPESTAVSSNDGTAGQSTSSSLYLFTFLATLFVLLIISSSIILRSFMMRRRFQRRLEEAMAQGVVLAPHNQGSRRKRLGRKPKMHEAWIAPSQDADTWEDMMPLSAQPMRRLKRSSDPVIVDRLAREHAMEARLRHFVRWDFREPDLRPSPEPAVPKFYVIDSQNPILQVSVLIAMPSPRYPSCSSYDDEIPEVVVGVARHPYTFEADAEQTL</sequence>